<organism evidence="1 2">
    <name type="scientific">Collybiopsis luxurians FD-317 M1</name>
    <dbReference type="NCBI Taxonomy" id="944289"/>
    <lineage>
        <taxon>Eukaryota</taxon>
        <taxon>Fungi</taxon>
        <taxon>Dikarya</taxon>
        <taxon>Basidiomycota</taxon>
        <taxon>Agaricomycotina</taxon>
        <taxon>Agaricomycetes</taxon>
        <taxon>Agaricomycetidae</taxon>
        <taxon>Agaricales</taxon>
        <taxon>Marasmiineae</taxon>
        <taxon>Omphalotaceae</taxon>
        <taxon>Collybiopsis</taxon>
        <taxon>Collybiopsis luxurians</taxon>
    </lineage>
</organism>
<name>A0A0D0C299_9AGAR</name>
<sequence>MDLDCESERGLSPSGSTEQSSSLLLSLPLELLLRIGRFIFQPNCTLTDMRYQNTHALHRRNQIYLLNFMRTCKRLLAIGKDSFYTYMAFQSLLPLEDFFAFYIMHGVDPDRHLQGVRYLYFGDSSKCSFIPFHWPLIRELLISTNRLQVLTLHKLNLDHEFFAIVSGLPSSISLKIGWCMIDLDNVDFRHCQLAVHTLHLFNNKWVHLVNPTIVYSYELLFVCWCSSLKKAMIDFSYRGDYGFAAAGTVIGFSSWPTTLQGLQFKTIAKTWPHSKQVCRAMLLCMLNLANKCQQLAYFSIGPVVPPLSDNIFLSTKHLTLPSSLVPRISLHSTPTTLDLMFGEEIDFAALSAFPVLQSVTSANLALSNYSHALIRGLLLQFPCVKSLVLRSIFWSKLKTCIDIVQEDLVPHTGIQSVDICNILYSPSSWQDLKDIRTFLSQTRSNHSLKQLFFDGEEVWASS</sequence>
<keyword evidence="2" id="KW-1185">Reference proteome</keyword>
<accession>A0A0D0C299</accession>
<dbReference type="HOGENOM" id="CLU_591905_0_0_1"/>
<dbReference type="Proteomes" id="UP000053593">
    <property type="component" value="Unassembled WGS sequence"/>
</dbReference>
<evidence type="ECO:0000313" key="2">
    <source>
        <dbReference type="Proteomes" id="UP000053593"/>
    </source>
</evidence>
<dbReference type="AlphaFoldDB" id="A0A0D0C299"/>
<reference evidence="1 2" key="1">
    <citation type="submission" date="2014-04" db="EMBL/GenBank/DDBJ databases">
        <title>Evolutionary Origins and Diversification of the Mycorrhizal Mutualists.</title>
        <authorList>
            <consortium name="DOE Joint Genome Institute"/>
            <consortium name="Mycorrhizal Genomics Consortium"/>
            <person name="Kohler A."/>
            <person name="Kuo A."/>
            <person name="Nagy L.G."/>
            <person name="Floudas D."/>
            <person name="Copeland A."/>
            <person name="Barry K.W."/>
            <person name="Cichocki N."/>
            <person name="Veneault-Fourrey C."/>
            <person name="LaButti K."/>
            <person name="Lindquist E.A."/>
            <person name="Lipzen A."/>
            <person name="Lundell T."/>
            <person name="Morin E."/>
            <person name="Murat C."/>
            <person name="Riley R."/>
            <person name="Ohm R."/>
            <person name="Sun H."/>
            <person name="Tunlid A."/>
            <person name="Henrissat B."/>
            <person name="Grigoriev I.V."/>
            <person name="Hibbett D.S."/>
            <person name="Martin F."/>
        </authorList>
    </citation>
    <scope>NUCLEOTIDE SEQUENCE [LARGE SCALE GENOMIC DNA]</scope>
    <source>
        <strain evidence="1 2">FD-317 M1</strain>
    </source>
</reference>
<protein>
    <submittedName>
        <fullName evidence="1">Uncharacterized protein</fullName>
    </submittedName>
</protein>
<evidence type="ECO:0000313" key="1">
    <source>
        <dbReference type="EMBL" id="KIK62226.1"/>
    </source>
</evidence>
<proteinExistence type="predicted"/>
<dbReference type="EMBL" id="KN834768">
    <property type="protein sequence ID" value="KIK62226.1"/>
    <property type="molecule type" value="Genomic_DNA"/>
</dbReference>
<gene>
    <name evidence="1" type="ORF">GYMLUDRAFT_58414</name>
</gene>